<keyword evidence="4" id="KW-1003">Cell membrane</keyword>
<feature type="transmembrane region" description="Helical" evidence="14">
    <location>
        <begin position="462"/>
        <end position="484"/>
    </location>
</feature>
<evidence type="ECO:0000256" key="2">
    <source>
        <dbReference type="ARBA" id="ARBA00004651"/>
    </source>
</evidence>
<accession>A0A6J1WXQ4</accession>
<evidence type="ECO:0000256" key="11">
    <source>
        <dbReference type="ARBA" id="ARBA00023303"/>
    </source>
</evidence>
<dbReference type="InterPro" id="IPR013122">
    <property type="entry name" value="PKD1_2_channel"/>
</dbReference>
<evidence type="ECO:0000256" key="14">
    <source>
        <dbReference type="SAM" id="Phobius"/>
    </source>
</evidence>
<organism evidence="17 18">
    <name type="scientific">Galleria mellonella</name>
    <name type="common">Greater wax moth</name>
    <dbReference type="NCBI Taxonomy" id="7137"/>
    <lineage>
        <taxon>Eukaryota</taxon>
        <taxon>Metazoa</taxon>
        <taxon>Ecdysozoa</taxon>
        <taxon>Arthropoda</taxon>
        <taxon>Hexapoda</taxon>
        <taxon>Insecta</taxon>
        <taxon>Pterygota</taxon>
        <taxon>Neoptera</taxon>
        <taxon>Endopterygota</taxon>
        <taxon>Lepidoptera</taxon>
        <taxon>Glossata</taxon>
        <taxon>Ditrysia</taxon>
        <taxon>Pyraloidea</taxon>
        <taxon>Pyralidae</taxon>
        <taxon>Galleriinae</taxon>
        <taxon>Galleria</taxon>
    </lineage>
</organism>
<feature type="compositionally biased region" description="Basic and acidic residues" evidence="13">
    <location>
        <begin position="40"/>
        <end position="56"/>
    </location>
</feature>
<evidence type="ECO:0000256" key="1">
    <source>
        <dbReference type="ARBA" id="ARBA00004337"/>
    </source>
</evidence>
<evidence type="ECO:0000313" key="18">
    <source>
        <dbReference type="RefSeq" id="XP_026761037.1"/>
    </source>
</evidence>
<dbReference type="GO" id="GO:0005886">
    <property type="term" value="C:plasma membrane"/>
    <property type="evidence" value="ECO:0007669"/>
    <property type="project" value="UniProtKB-SubCell"/>
</dbReference>
<dbReference type="Gene3D" id="1.10.287.70">
    <property type="match status" value="1"/>
</dbReference>
<dbReference type="PANTHER" id="PTHR12127">
    <property type="entry name" value="MUCOLIPIN"/>
    <property type="match status" value="1"/>
</dbReference>
<feature type="domain" description="Polycystin cation channel PKD1/PKD2" evidence="15">
    <location>
        <begin position="432"/>
        <end position="558"/>
    </location>
</feature>
<dbReference type="GeneID" id="113519977"/>
<comment type="subcellular location">
    <subcellularLocation>
        <location evidence="2">Cell membrane</location>
        <topology evidence="2">Multi-pass membrane protein</topology>
    </subcellularLocation>
    <subcellularLocation>
        <location evidence="1">Endosome membrane</location>
        <topology evidence="1">Multi-pass membrane protein</topology>
    </subcellularLocation>
</comment>
<keyword evidence="17" id="KW-1185">Reference proteome</keyword>
<dbReference type="CDD" id="cd21050">
    <property type="entry name" value="ELD_TRPML"/>
    <property type="match status" value="1"/>
</dbReference>
<comment type="catalytic activity">
    <reaction evidence="12">
        <text>Ca(2+)(in) = Ca(2+)(out)</text>
        <dbReference type="Rhea" id="RHEA:29671"/>
        <dbReference type="ChEBI" id="CHEBI:29108"/>
    </reaction>
</comment>
<keyword evidence="11" id="KW-0407">Ion channel</keyword>
<keyword evidence="10" id="KW-1015">Disulfide bond</keyword>
<evidence type="ECO:0000256" key="9">
    <source>
        <dbReference type="ARBA" id="ARBA00023136"/>
    </source>
</evidence>
<evidence type="ECO:0000256" key="10">
    <source>
        <dbReference type="ARBA" id="ARBA00023157"/>
    </source>
</evidence>
<keyword evidence="8" id="KW-0406">Ion transport</keyword>
<dbReference type="AlphaFoldDB" id="A0A6J1WXQ4"/>
<evidence type="ECO:0000256" key="6">
    <source>
        <dbReference type="ARBA" id="ARBA00022753"/>
    </source>
</evidence>
<reference evidence="18" key="1">
    <citation type="submission" date="2025-08" db="UniProtKB">
        <authorList>
            <consortium name="RefSeq"/>
        </authorList>
    </citation>
    <scope>IDENTIFICATION</scope>
    <source>
        <tissue evidence="18">Whole larvae</tissue>
    </source>
</reference>
<dbReference type="GO" id="GO:0005765">
    <property type="term" value="C:lysosomal membrane"/>
    <property type="evidence" value="ECO:0007669"/>
    <property type="project" value="TreeGrafter"/>
</dbReference>
<keyword evidence="6" id="KW-0967">Endosome</keyword>
<dbReference type="GO" id="GO:0072345">
    <property type="term" value="F:NAADP-sensitive calcium-release channel activity"/>
    <property type="evidence" value="ECO:0007669"/>
    <property type="project" value="TreeGrafter"/>
</dbReference>
<gene>
    <name evidence="18" type="primary">LOC113519977</name>
</gene>
<name>A0A6J1WXQ4_GALME</name>
<feature type="transmembrane region" description="Helical" evidence="14">
    <location>
        <begin position="530"/>
        <end position="552"/>
    </location>
</feature>
<dbReference type="OrthoDB" id="263481at2759"/>
<keyword evidence="5 14" id="KW-0812">Transmembrane</keyword>
<evidence type="ECO:0000256" key="3">
    <source>
        <dbReference type="ARBA" id="ARBA00022448"/>
    </source>
</evidence>
<evidence type="ECO:0000256" key="8">
    <source>
        <dbReference type="ARBA" id="ARBA00023065"/>
    </source>
</evidence>
<keyword evidence="9 14" id="KW-0472">Membrane</keyword>
<evidence type="ECO:0000256" key="12">
    <source>
        <dbReference type="ARBA" id="ARBA00036634"/>
    </source>
</evidence>
<feature type="transmembrane region" description="Helical" evidence="14">
    <location>
        <begin position="419"/>
        <end position="442"/>
    </location>
</feature>
<keyword evidence="7 14" id="KW-1133">Transmembrane helix</keyword>
<sequence>MRFCGSPLNYWGVKYLRLFCTIELNSENLVMENITSPDTRSVETEQRAEGLNHESDNQGFSSSNASIAALSHMEEKMRRKLQFFFMNPIEKWKAKRKFPYKFVVQVIKIVLVTFQLCLFAHNRYNHVNYTWDNRISFSHLFLLGWDSTREINAYPPGAGPLAIYKQDEFYNTLDYAMAGYSNLSNAIGAYSYNNEKNMKVDPVFCQYNYKEGIINGFNESYVFNSEIVETCVNFTSNGNETFSSQSFLSNSGININFAALVRAKLIFSINTINFRAAGPITPPDCYRFEVQIVFDNEDHDGQMSLVLEADPYKVICKGDTDYVTDNKIDQVLRSILNILVIMICAASFILCSRAIYRAQLLKELTVQFFSHTYNKELSLDGRLEFLNVWYIMIIINDMLIIMGSAIKEQIERNQFTNDQWNVCSLFLGTGNLLVWFGVLRYLGFFKTYNVVILTLKKAAPKIFRFLICALLLYAGFTFCGWLILGPYHMKFRSLATTSECLFSLINGDDMFATFSIMSKKSPMLWWFSRVYLYSFISLYIYVVLSLFISVIMDAYDTIKQYYIDGFPKSDLQQFIGETSVEEVSSGLYRTQSSSSLNAVMNSLFCCNFYRSAYSKIGGGTSTQNLV</sequence>
<dbReference type="InterPro" id="IPR049134">
    <property type="entry name" value="MCLN_ECD"/>
</dbReference>
<evidence type="ECO:0000256" key="5">
    <source>
        <dbReference type="ARBA" id="ARBA00022692"/>
    </source>
</evidence>
<feature type="domain" description="Mucolipin extracytosolic" evidence="16">
    <location>
        <begin position="127"/>
        <end position="317"/>
    </location>
</feature>
<evidence type="ECO:0000256" key="13">
    <source>
        <dbReference type="SAM" id="MobiDB-lite"/>
    </source>
</evidence>
<keyword evidence="3" id="KW-0813">Transport</keyword>
<feature type="transmembrane region" description="Helical" evidence="14">
    <location>
        <begin position="335"/>
        <end position="356"/>
    </location>
</feature>
<evidence type="ECO:0000256" key="7">
    <source>
        <dbReference type="ARBA" id="ARBA00022989"/>
    </source>
</evidence>
<dbReference type="GO" id="GO:0010008">
    <property type="term" value="C:endosome membrane"/>
    <property type="evidence" value="ECO:0007669"/>
    <property type="project" value="UniProtKB-SubCell"/>
</dbReference>
<dbReference type="Proteomes" id="UP001652740">
    <property type="component" value="Unplaced"/>
</dbReference>
<dbReference type="KEGG" id="gmw:113519977"/>
<dbReference type="FunFam" id="1.10.287.70:FF:000033">
    <property type="entry name" value="Mucolipin 1"/>
    <property type="match status" value="1"/>
</dbReference>
<dbReference type="InParanoid" id="A0A6J1WXQ4"/>
<dbReference type="PANTHER" id="PTHR12127:SF7">
    <property type="entry name" value="SD02261P"/>
    <property type="match status" value="1"/>
</dbReference>
<dbReference type="Pfam" id="PF08016">
    <property type="entry name" value="PKD_channel"/>
    <property type="match status" value="1"/>
</dbReference>
<feature type="transmembrane region" description="Helical" evidence="14">
    <location>
        <begin position="388"/>
        <end position="407"/>
    </location>
</feature>
<proteinExistence type="predicted"/>
<dbReference type="RefSeq" id="XP_026761037.1">
    <property type="nucleotide sequence ID" value="XM_026905236.3"/>
</dbReference>
<evidence type="ECO:0000259" key="15">
    <source>
        <dbReference type="Pfam" id="PF08016"/>
    </source>
</evidence>
<evidence type="ECO:0000313" key="17">
    <source>
        <dbReference type="Proteomes" id="UP001652740"/>
    </source>
</evidence>
<dbReference type="Pfam" id="PF21381">
    <property type="entry name" value="MCLN_ECD"/>
    <property type="match status" value="1"/>
</dbReference>
<feature type="region of interest" description="Disordered" evidence="13">
    <location>
        <begin position="36"/>
        <end position="62"/>
    </location>
</feature>
<dbReference type="FunCoup" id="A0A6J1WXQ4">
    <property type="interactions" value="273"/>
</dbReference>
<evidence type="ECO:0000259" key="16">
    <source>
        <dbReference type="Pfam" id="PF21381"/>
    </source>
</evidence>
<dbReference type="InterPro" id="IPR039031">
    <property type="entry name" value="Mucolipin"/>
</dbReference>
<evidence type="ECO:0000256" key="4">
    <source>
        <dbReference type="ARBA" id="ARBA00022475"/>
    </source>
</evidence>
<protein>
    <submittedName>
        <fullName evidence="18">Mucolipin-3-like</fullName>
    </submittedName>
</protein>